<dbReference type="OrthoDB" id="344729at2"/>
<protein>
    <recommendedName>
        <fullName evidence="4">YHS domain protein</fullName>
    </recommendedName>
</protein>
<gene>
    <name evidence="2" type="ORF">TRIHO_34650</name>
</gene>
<evidence type="ECO:0000313" key="3">
    <source>
        <dbReference type="Proteomes" id="UP000068382"/>
    </source>
</evidence>
<sequence length="161" mass="17360">MTQTSSFPQSLLGGIALSLGLATAALSAGVDINASSTGLAMQGYDPVAYFTEGTATKGDYRLTTAFDEATYWFATEENKALFEKTPEAYVPAYGGYCAFGAAMGFKFDGDPHQWKIVDDVLYLNLSADIQERWVADIPGFIEKADTNWEEIASTAPADLLK</sequence>
<keyword evidence="3" id="KW-1185">Reference proteome</keyword>
<accession>A0A132BV16</accession>
<proteinExistence type="predicted"/>
<feature type="chain" id="PRO_5007288546" description="YHS domain protein" evidence="1">
    <location>
        <begin position="25"/>
        <end position="161"/>
    </location>
</feature>
<dbReference type="AlphaFoldDB" id="A0A132BV16"/>
<dbReference type="EMBL" id="LPUY01000091">
    <property type="protein sequence ID" value="KUP91667.1"/>
    <property type="molecule type" value="Genomic_DNA"/>
</dbReference>
<feature type="signal peptide" evidence="1">
    <location>
        <begin position="1"/>
        <end position="24"/>
    </location>
</feature>
<dbReference type="Proteomes" id="UP000068382">
    <property type="component" value="Unassembled WGS sequence"/>
</dbReference>
<dbReference type="NCBIfam" id="NF041384">
    <property type="entry name" value="YHS_seleno_dom"/>
    <property type="match status" value="1"/>
</dbReference>
<reference evidence="2 3" key="1">
    <citation type="submission" date="2015-12" db="EMBL/GenBank/DDBJ databases">
        <title>Genome sequence of the marine Rhodobacteraceae strain O3.65, Candidatus Tritonibacter horizontis.</title>
        <authorList>
            <person name="Poehlein A."/>
            <person name="Giebel H.A."/>
            <person name="Voget S."/>
            <person name="Brinkhoff T."/>
        </authorList>
    </citation>
    <scope>NUCLEOTIDE SEQUENCE [LARGE SCALE GENOMIC DNA]</scope>
    <source>
        <strain evidence="2 3">O3.65</strain>
    </source>
</reference>
<dbReference type="RefSeq" id="WP_068246573.1">
    <property type="nucleotide sequence ID" value="NZ_LPUY01000091.1"/>
</dbReference>
<name>A0A132BV16_9RHOB</name>
<keyword evidence="1" id="KW-0732">Signal</keyword>
<evidence type="ECO:0000256" key="1">
    <source>
        <dbReference type="SAM" id="SignalP"/>
    </source>
</evidence>
<comment type="caution">
    <text evidence="2">The sequence shown here is derived from an EMBL/GenBank/DDBJ whole genome shotgun (WGS) entry which is preliminary data.</text>
</comment>
<dbReference type="PATRIC" id="fig|1768241.3.peg.3618"/>
<evidence type="ECO:0000313" key="2">
    <source>
        <dbReference type="EMBL" id="KUP91667.1"/>
    </source>
</evidence>
<evidence type="ECO:0008006" key="4">
    <source>
        <dbReference type="Google" id="ProtNLM"/>
    </source>
</evidence>
<organism evidence="2 3">
    <name type="scientific">Tritonibacter horizontis</name>
    <dbReference type="NCBI Taxonomy" id="1768241"/>
    <lineage>
        <taxon>Bacteria</taxon>
        <taxon>Pseudomonadati</taxon>
        <taxon>Pseudomonadota</taxon>
        <taxon>Alphaproteobacteria</taxon>
        <taxon>Rhodobacterales</taxon>
        <taxon>Paracoccaceae</taxon>
        <taxon>Tritonibacter</taxon>
    </lineage>
</organism>